<name>A0ABS4RD55_9BACI</name>
<dbReference type="InterPro" id="IPR000979">
    <property type="entry name" value="Phosphodiesterase_MJ0936/Vps29"/>
</dbReference>
<dbReference type="PANTHER" id="PTHR11124">
    <property type="entry name" value="VACUOLAR SORTING PROTEIN VPS29"/>
    <property type="match status" value="1"/>
</dbReference>
<dbReference type="EMBL" id="JAGIKZ010000004">
    <property type="protein sequence ID" value="MBP2240634.1"/>
    <property type="molecule type" value="Genomic_DNA"/>
</dbReference>
<dbReference type="InterPro" id="IPR029052">
    <property type="entry name" value="Metallo-depent_PP-like"/>
</dbReference>
<comment type="cofactor">
    <cofactor evidence="2">
        <name>a divalent metal cation</name>
        <dbReference type="ChEBI" id="CHEBI:60240"/>
    </cofactor>
</comment>
<dbReference type="SUPFAM" id="SSF56300">
    <property type="entry name" value="Metallo-dependent phosphatases"/>
    <property type="match status" value="1"/>
</dbReference>
<dbReference type="RefSeq" id="WP_066396489.1">
    <property type="nucleotide sequence ID" value="NZ_JAGIKZ010000004.1"/>
</dbReference>
<evidence type="ECO:0000313" key="4">
    <source>
        <dbReference type="EMBL" id="MBP2240634.1"/>
    </source>
</evidence>
<comment type="similarity">
    <text evidence="1 2">Belongs to the metallophosphoesterase superfamily. YfcE family.</text>
</comment>
<feature type="domain" description="Calcineurin-like phosphoesterase" evidence="3">
    <location>
        <begin position="1"/>
        <end position="145"/>
    </location>
</feature>
<comment type="caution">
    <text evidence="4">The sequence shown here is derived from an EMBL/GenBank/DDBJ whole genome shotgun (WGS) entry which is preliminary data.</text>
</comment>
<dbReference type="Pfam" id="PF12850">
    <property type="entry name" value="Metallophos_2"/>
    <property type="match status" value="1"/>
</dbReference>
<accession>A0ABS4RD55</accession>
<dbReference type="InterPro" id="IPR024654">
    <property type="entry name" value="Calcineurin-like_PHP_lpxH"/>
</dbReference>
<gene>
    <name evidence="4" type="ORF">J2Z40_001191</name>
</gene>
<keyword evidence="2" id="KW-0479">Metal-binding</keyword>
<protein>
    <recommendedName>
        <fullName evidence="2">Phosphoesterase</fullName>
        <ecNumber evidence="2">3.1.4.-</ecNumber>
    </recommendedName>
</protein>
<dbReference type="InterPro" id="IPR041802">
    <property type="entry name" value="MPP_YfcE"/>
</dbReference>
<dbReference type="NCBIfam" id="TIGR00040">
    <property type="entry name" value="yfcE"/>
    <property type="match status" value="1"/>
</dbReference>
<dbReference type="Proteomes" id="UP001519293">
    <property type="component" value="Unassembled WGS sequence"/>
</dbReference>
<organism evidence="4 5">
    <name type="scientific">Cytobacillus eiseniae</name>
    <dbReference type="NCBI Taxonomy" id="762947"/>
    <lineage>
        <taxon>Bacteria</taxon>
        <taxon>Bacillati</taxon>
        <taxon>Bacillota</taxon>
        <taxon>Bacilli</taxon>
        <taxon>Bacillales</taxon>
        <taxon>Bacillaceae</taxon>
        <taxon>Cytobacillus</taxon>
    </lineage>
</organism>
<dbReference type="Gene3D" id="3.60.21.10">
    <property type="match status" value="1"/>
</dbReference>
<dbReference type="CDD" id="cd00841">
    <property type="entry name" value="MPP_YfcE"/>
    <property type="match status" value="1"/>
</dbReference>
<evidence type="ECO:0000256" key="2">
    <source>
        <dbReference type="RuleBase" id="RU362039"/>
    </source>
</evidence>
<evidence type="ECO:0000313" key="5">
    <source>
        <dbReference type="Proteomes" id="UP001519293"/>
    </source>
</evidence>
<evidence type="ECO:0000259" key="3">
    <source>
        <dbReference type="Pfam" id="PF12850"/>
    </source>
</evidence>
<reference evidence="4 5" key="1">
    <citation type="submission" date="2021-03" db="EMBL/GenBank/DDBJ databases">
        <title>Genomic Encyclopedia of Type Strains, Phase IV (KMG-IV): sequencing the most valuable type-strain genomes for metagenomic binning, comparative biology and taxonomic classification.</title>
        <authorList>
            <person name="Goeker M."/>
        </authorList>
    </citation>
    <scope>NUCLEOTIDE SEQUENCE [LARGE SCALE GENOMIC DNA]</scope>
    <source>
        <strain evidence="4 5">DSM 26675</strain>
    </source>
</reference>
<proteinExistence type="inferred from homology"/>
<keyword evidence="5" id="KW-1185">Reference proteome</keyword>
<evidence type="ECO:0000256" key="1">
    <source>
        <dbReference type="ARBA" id="ARBA00008950"/>
    </source>
</evidence>
<dbReference type="EC" id="3.1.4.-" evidence="2"/>
<sequence>MSILIVSDSHGLTDELQEIKKRHAHEVQMMIHCGDSELQANHDALANFFVVQGNCDRAGTFPEEWIEEVSGLKLFVTHGHRFSVKSTLMNLSYRASEVEADIVCFGHSHLLGAEMIDGILFINPGSIRLPRGRTEKTYMRLEVVEKEINLYVYDFDQGKLDELTQVFPLPRWNEID</sequence>